<comment type="subcellular location">
    <subcellularLocation>
        <location evidence="1">Membrane</location>
        <topology evidence="1">Multi-pass membrane protein</topology>
    </subcellularLocation>
</comment>
<dbReference type="HOGENOM" id="CLU_001265_1_2_1"/>
<feature type="transmembrane region" description="Helical" evidence="4">
    <location>
        <begin position="342"/>
        <end position="361"/>
    </location>
</feature>
<dbReference type="Proteomes" id="UP000030671">
    <property type="component" value="Unassembled WGS sequence"/>
</dbReference>
<evidence type="ECO:0000256" key="3">
    <source>
        <dbReference type="SAM" id="MobiDB-lite"/>
    </source>
</evidence>
<evidence type="ECO:0000256" key="4">
    <source>
        <dbReference type="SAM" id="Phobius"/>
    </source>
</evidence>
<gene>
    <name evidence="6" type="ORF">HETIRDRAFT_147551</name>
</gene>
<organism evidence="6 7">
    <name type="scientific">Heterobasidion irregulare (strain TC 32-1)</name>
    <dbReference type="NCBI Taxonomy" id="747525"/>
    <lineage>
        <taxon>Eukaryota</taxon>
        <taxon>Fungi</taxon>
        <taxon>Dikarya</taxon>
        <taxon>Basidiomycota</taxon>
        <taxon>Agaricomycotina</taxon>
        <taxon>Agaricomycetes</taxon>
        <taxon>Russulales</taxon>
        <taxon>Bondarzewiaceae</taxon>
        <taxon>Heterobasidion</taxon>
        <taxon>Heterobasidion annosum species complex</taxon>
    </lineage>
</organism>
<feature type="transmembrane region" description="Helical" evidence="4">
    <location>
        <begin position="175"/>
        <end position="193"/>
    </location>
</feature>
<name>W4K6A5_HETIT</name>
<keyword evidence="4" id="KW-1133">Transmembrane helix</keyword>
<dbReference type="GeneID" id="20667211"/>
<dbReference type="InterPro" id="IPR011701">
    <property type="entry name" value="MFS"/>
</dbReference>
<dbReference type="eggNOG" id="KOG2504">
    <property type="taxonomic scope" value="Eukaryota"/>
</dbReference>
<feature type="region of interest" description="Disordered" evidence="3">
    <location>
        <begin position="1"/>
        <end position="44"/>
    </location>
</feature>
<dbReference type="GO" id="GO:0016020">
    <property type="term" value="C:membrane"/>
    <property type="evidence" value="ECO:0007669"/>
    <property type="project" value="UniProtKB-SubCell"/>
</dbReference>
<dbReference type="Gene3D" id="1.20.1250.20">
    <property type="entry name" value="MFS general substrate transporter like domains"/>
    <property type="match status" value="2"/>
</dbReference>
<feature type="transmembrane region" description="Helical" evidence="4">
    <location>
        <begin position="406"/>
        <end position="426"/>
    </location>
</feature>
<dbReference type="OrthoDB" id="6509908at2759"/>
<dbReference type="KEGG" id="hir:HETIRDRAFT_147551"/>
<feature type="compositionally biased region" description="Basic and acidic residues" evidence="3">
    <location>
        <begin position="28"/>
        <end position="43"/>
    </location>
</feature>
<evidence type="ECO:0000313" key="6">
    <source>
        <dbReference type="EMBL" id="ETW81357.1"/>
    </source>
</evidence>
<feature type="transmembrane region" description="Helical" evidence="4">
    <location>
        <begin position="438"/>
        <end position="459"/>
    </location>
</feature>
<dbReference type="InterPro" id="IPR020846">
    <property type="entry name" value="MFS_dom"/>
</dbReference>
<dbReference type="InParanoid" id="W4K6A5"/>
<feature type="transmembrane region" description="Helical" evidence="4">
    <location>
        <begin position="277"/>
        <end position="301"/>
    </location>
</feature>
<comment type="similarity">
    <text evidence="2">Belongs to the major facilitator superfamily. Monocarboxylate porter (TC 2.A.1.13) family.</text>
</comment>
<dbReference type="GO" id="GO:0022857">
    <property type="term" value="F:transmembrane transporter activity"/>
    <property type="evidence" value="ECO:0007669"/>
    <property type="project" value="InterPro"/>
</dbReference>
<keyword evidence="4" id="KW-0812">Transmembrane</keyword>
<feature type="domain" description="Major facilitator superfamily (MFS) profile" evidence="5">
    <location>
        <begin position="278"/>
        <end position="467"/>
    </location>
</feature>
<feature type="transmembrane region" description="Helical" evidence="4">
    <location>
        <begin position="313"/>
        <end position="335"/>
    </location>
</feature>
<feature type="transmembrane region" description="Helical" evidence="4">
    <location>
        <begin position="200"/>
        <end position="221"/>
    </location>
</feature>
<keyword evidence="4" id="KW-0472">Membrane</keyword>
<dbReference type="Pfam" id="PF07690">
    <property type="entry name" value="MFS_1"/>
    <property type="match status" value="1"/>
</dbReference>
<feature type="compositionally biased region" description="Polar residues" evidence="3">
    <location>
        <begin position="16"/>
        <end position="27"/>
    </location>
</feature>
<accession>W4K6A5</accession>
<evidence type="ECO:0000259" key="5">
    <source>
        <dbReference type="PROSITE" id="PS50850"/>
    </source>
</evidence>
<feature type="transmembrane region" description="Helical" evidence="4">
    <location>
        <begin position="72"/>
        <end position="96"/>
    </location>
</feature>
<dbReference type="InterPro" id="IPR050327">
    <property type="entry name" value="Proton-linked_MCT"/>
</dbReference>
<proteinExistence type="inferred from homology"/>
<feature type="transmembrane region" description="Helical" evidence="4">
    <location>
        <begin position="108"/>
        <end position="130"/>
    </location>
</feature>
<keyword evidence="7" id="KW-1185">Reference proteome</keyword>
<dbReference type="EMBL" id="KI925458">
    <property type="protein sequence ID" value="ETW81357.1"/>
    <property type="molecule type" value="Genomic_DNA"/>
</dbReference>
<evidence type="ECO:0000256" key="2">
    <source>
        <dbReference type="ARBA" id="ARBA00006727"/>
    </source>
</evidence>
<feature type="transmembrane region" description="Helical" evidence="4">
    <location>
        <begin position="233"/>
        <end position="256"/>
    </location>
</feature>
<dbReference type="RefSeq" id="XP_009546016.1">
    <property type="nucleotide sequence ID" value="XM_009547721.1"/>
</dbReference>
<dbReference type="PROSITE" id="PS50850">
    <property type="entry name" value="MFS"/>
    <property type="match status" value="1"/>
</dbReference>
<feature type="transmembrane region" description="Helical" evidence="4">
    <location>
        <begin position="373"/>
        <end position="394"/>
    </location>
</feature>
<evidence type="ECO:0000256" key="1">
    <source>
        <dbReference type="ARBA" id="ARBA00004141"/>
    </source>
</evidence>
<dbReference type="SUPFAM" id="SSF103473">
    <property type="entry name" value="MFS general substrate transporter"/>
    <property type="match status" value="1"/>
</dbReference>
<evidence type="ECO:0000313" key="7">
    <source>
        <dbReference type="Proteomes" id="UP000030671"/>
    </source>
</evidence>
<reference evidence="6 7" key="1">
    <citation type="journal article" date="2012" name="New Phytol.">
        <title>Insight into trade-off between wood decay and parasitism from the genome of a fungal forest pathogen.</title>
        <authorList>
            <person name="Olson A."/>
            <person name="Aerts A."/>
            <person name="Asiegbu F."/>
            <person name="Belbahri L."/>
            <person name="Bouzid O."/>
            <person name="Broberg A."/>
            <person name="Canback B."/>
            <person name="Coutinho P.M."/>
            <person name="Cullen D."/>
            <person name="Dalman K."/>
            <person name="Deflorio G."/>
            <person name="van Diepen L.T."/>
            <person name="Dunand C."/>
            <person name="Duplessis S."/>
            <person name="Durling M."/>
            <person name="Gonthier P."/>
            <person name="Grimwood J."/>
            <person name="Fossdal C.G."/>
            <person name="Hansson D."/>
            <person name="Henrissat B."/>
            <person name="Hietala A."/>
            <person name="Himmelstrand K."/>
            <person name="Hoffmeister D."/>
            <person name="Hogberg N."/>
            <person name="James T.Y."/>
            <person name="Karlsson M."/>
            <person name="Kohler A."/>
            <person name="Kues U."/>
            <person name="Lee Y.H."/>
            <person name="Lin Y.C."/>
            <person name="Lind M."/>
            <person name="Lindquist E."/>
            <person name="Lombard V."/>
            <person name="Lucas S."/>
            <person name="Lunden K."/>
            <person name="Morin E."/>
            <person name="Murat C."/>
            <person name="Park J."/>
            <person name="Raffaello T."/>
            <person name="Rouze P."/>
            <person name="Salamov A."/>
            <person name="Schmutz J."/>
            <person name="Solheim H."/>
            <person name="Stahlberg J."/>
            <person name="Velez H."/>
            <person name="de Vries R.P."/>
            <person name="Wiebenga A."/>
            <person name="Woodward S."/>
            <person name="Yakovlev I."/>
            <person name="Garbelotto M."/>
            <person name="Martin F."/>
            <person name="Grigoriev I.V."/>
            <person name="Stenlid J."/>
        </authorList>
    </citation>
    <scope>NUCLEOTIDE SEQUENCE [LARGE SCALE GENOMIC DNA]</scope>
    <source>
        <strain evidence="6 7">TC 32-1</strain>
    </source>
</reference>
<feature type="transmembrane region" description="Helical" evidence="4">
    <location>
        <begin position="142"/>
        <end position="160"/>
    </location>
</feature>
<dbReference type="PANTHER" id="PTHR11360:SF177">
    <property type="entry name" value="RIBOFLAVIN TRANSPORTER MCH5"/>
    <property type="match status" value="1"/>
</dbReference>
<protein>
    <submittedName>
        <fullName evidence="6">MFS monocarboxylate transporter</fullName>
    </submittedName>
</protein>
<dbReference type="PANTHER" id="PTHR11360">
    <property type="entry name" value="MONOCARBOXYLATE TRANSPORTER"/>
    <property type="match status" value="1"/>
</dbReference>
<dbReference type="AlphaFoldDB" id="W4K6A5"/>
<sequence length="467" mass="50899">MNRSPSLDAGAHSDSARTPSAGTLNESRGSDVEKGPVEVEKKGGFRNLQAQEDAKAAQTVDPYAPTDGGLQAWLSVGGGFLVTFSAFGIVSSYGAFSDFYNTDYLTHFSPTVISMIGAIQIFLFYLFSGLSGTLFDAYGPRVLIPVSGIICVFAMFMLSITKPEQIYQQYLSQGVLYPIGASLGFFPAANVITHWFRRRVAYALGCVIAGSGVGGIVFPIMLTRLIPRIGFGWSVRIIAFIMLFCYAVASVTITARRPRKPLPPLWKMVDFDGFRDLRYTFLVIAVFFNIIAIFNPFFYVGLYGLTLHPESTLLPYALSILNACSVLGRIFPALLADKLGRFNVISVFTLISALLNLAMWYNVTGEGVTVAFAALYGFFSGSYFSIIPACITMISPIDKIGARIGTLFMFMSFGALAGTPIGGVFIRERTKDHFQHLIAFSGSIGLLAAVFFFAARFAYSKQLLSIV</sequence>
<dbReference type="InterPro" id="IPR036259">
    <property type="entry name" value="MFS_trans_sf"/>
</dbReference>